<sequence length="167" mass="17126">MAAKKCITCLIYRGLSTKNLSVSGDFRVKDLKTALQVHPEFGDIGDDVILQGAGFCSPDACCNDIRSACLVTEFANSLSQAGPGGVFFGRGTSLRYEASGEWECSGVLGGSSVIFGNAISSVAAPTFLDEIEGTGSPVESSGRAKVHVGAKATRSLVVESALGTGVA</sequence>
<gene>
    <name evidence="1" type="ORF">HPB47_008008</name>
</gene>
<proteinExistence type="predicted"/>
<dbReference type="EMBL" id="JABSTQ010011146">
    <property type="protein sequence ID" value="KAG0414830.1"/>
    <property type="molecule type" value="Genomic_DNA"/>
</dbReference>
<comment type="caution">
    <text evidence="1">The sequence shown here is derived from an EMBL/GenBank/DDBJ whole genome shotgun (WGS) entry which is preliminary data.</text>
</comment>
<keyword evidence="2" id="KW-1185">Reference proteome</keyword>
<evidence type="ECO:0000313" key="1">
    <source>
        <dbReference type="EMBL" id="KAG0414830.1"/>
    </source>
</evidence>
<accession>A0AC60P615</accession>
<protein>
    <submittedName>
        <fullName evidence="1">Uncharacterized protein</fullName>
    </submittedName>
</protein>
<name>A0AC60P615_IXOPE</name>
<reference evidence="1 2" key="1">
    <citation type="journal article" date="2020" name="Cell">
        <title>Large-Scale Comparative Analyses of Tick Genomes Elucidate Their Genetic Diversity and Vector Capacities.</title>
        <authorList>
            <consortium name="Tick Genome and Microbiome Consortium (TIGMIC)"/>
            <person name="Jia N."/>
            <person name="Wang J."/>
            <person name="Shi W."/>
            <person name="Du L."/>
            <person name="Sun Y."/>
            <person name="Zhan W."/>
            <person name="Jiang J.F."/>
            <person name="Wang Q."/>
            <person name="Zhang B."/>
            <person name="Ji P."/>
            <person name="Bell-Sakyi L."/>
            <person name="Cui X.M."/>
            <person name="Yuan T.T."/>
            <person name="Jiang B.G."/>
            <person name="Yang W.F."/>
            <person name="Lam T.T."/>
            <person name="Chang Q.C."/>
            <person name="Ding S.J."/>
            <person name="Wang X.J."/>
            <person name="Zhu J.G."/>
            <person name="Ruan X.D."/>
            <person name="Zhao L."/>
            <person name="Wei J.T."/>
            <person name="Ye R.Z."/>
            <person name="Que T.C."/>
            <person name="Du C.H."/>
            <person name="Zhou Y.H."/>
            <person name="Cheng J.X."/>
            <person name="Dai P.F."/>
            <person name="Guo W.B."/>
            <person name="Han X.H."/>
            <person name="Huang E.J."/>
            <person name="Li L.F."/>
            <person name="Wei W."/>
            <person name="Gao Y.C."/>
            <person name="Liu J.Z."/>
            <person name="Shao H.Z."/>
            <person name="Wang X."/>
            <person name="Wang C.C."/>
            <person name="Yang T.C."/>
            <person name="Huo Q.B."/>
            <person name="Li W."/>
            <person name="Chen H.Y."/>
            <person name="Chen S.E."/>
            <person name="Zhou L.G."/>
            <person name="Ni X.B."/>
            <person name="Tian J.H."/>
            <person name="Sheng Y."/>
            <person name="Liu T."/>
            <person name="Pan Y.S."/>
            <person name="Xia L.Y."/>
            <person name="Li J."/>
            <person name="Zhao F."/>
            <person name="Cao W.C."/>
        </authorList>
    </citation>
    <scope>NUCLEOTIDE SEQUENCE [LARGE SCALE GENOMIC DNA]</scope>
    <source>
        <strain evidence="1">Iper-2018</strain>
    </source>
</reference>
<evidence type="ECO:0000313" key="2">
    <source>
        <dbReference type="Proteomes" id="UP000805193"/>
    </source>
</evidence>
<dbReference type="Proteomes" id="UP000805193">
    <property type="component" value="Unassembled WGS sequence"/>
</dbReference>
<organism evidence="1 2">
    <name type="scientific">Ixodes persulcatus</name>
    <name type="common">Taiga tick</name>
    <dbReference type="NCBI Taxonomy" id="34615"/>
    <lineage>
        <taxon>Eukaryota</taxon>
        <taxon>Metazoa</taxon>
        <taxon>Ecdysozoa</taxon>
        <taxon>Arthropoda</taxon>
        <taxon>Chelicerata</taxon>
        <taxon>Arachnida</taxon>
        <taxon>Acari</taxon>
        <taxon>Parasitiformes</taxon>
        <taxon>Ixodida</taxon>
        <taxon>Ixodoidea</taxon>
        <taxon>Ixodidae</taxon>
        <taxon>Ixodinae</taxon>
        <taxon>Ixodes</taxon>
    </lineage>
</organism>